<evidence type="ECO:0008006" key="3">
    <source>
        <dbReference type="Google" id="ProtNLM"/>
    </source>
</evidence>
<protein>
    <recommendedName>
        <fullName evidence="3">PknH-like protein</fullName>
    </recommendedName>
</protein>
<reference evidence="1 2" key="1">
    <citation type="journal article" date="2015" name="Stand. Genomic Sci.">
        <title>Genomic Encyclopedia of Bacterial and Archaeal Type Strains, Phase III: the genomes of soil and plant-associated and newly described type strains.</title>
        <authorList>
            <person name="Whitman W.B."/>
            <person name="Woyke T."/>
            <person name="Klenk H.P."/>
            <person name="Zhou Y."/>
            <person name="Lilburn T.G."/>
            <person name="Beck B.J."/>
            <person name="De Vos P."/>
            <person name="Vandamme P."/>
            <person name="Eisen J.A."/>
            <person name="Garrity G."/>
            <person name="Hugenholtz P."/>
            <person name="Kyrpides N.C."/>
        </authorList>
    </citation>
    <scope>NUCLEOTIDE SEQUENCE [LARGE SCALE GENOMIC DNA]</scope>
    <source>
        <strain evidence="1 2">VKM Ac-2541</strain>
    </source>
</reference>
<gene>
    <name evidence="1" type="ORF">EV646_11111</name>
</gene>
<dbReference type="EMBL" id="SLWR01000011">
    <property type="protein sequence ID" value="TCO43819.1"/>
    <property type="molecule type" value="Genomic_DNA"/>
</dbReference>
<keyword evidence="2" id="KW-1185">Reference proteome</keyword>
<dbReference type="Proteomes" id="UP000295573">
    <property type="component" value="Unassembled WGS sequence"/>
</dbReference>
<dbReference type="PROSITE" id="PS51257">
    <property type="entry name" value="PROKAR_LIPOPROTEIN"/>
    <property type="match status" value="1"/>
</dbReference>
<accession>A0A4R2IJ05</accession>
<name>A0A4R2IJ05_9ACTN</name>
<organism evidence="1 2">
    <name type="scientific">Kribbella antiqua</name>
    <dbReference type="NCBI Taxonomy" id="2512217"/>
    <lineage>
        <taxon>Bacteria</taxon>
        <taxon>Bacillati</taxon>
        <taxon>Actinomycetota</taxon>
        <taxon>Actinomycetes</taxon>
        <taxon>Propionibacteriales</taxon>
        <taxon>Kribbellaceae</taxon>
        <taxon>Kribbella</taxon>
    </lineage>
</organism>
<evidence type="ECO:0000313" key="1">
    <source>
        <dbReference type="EMBL" id="TCO43819.1"/>
    </source>
</evidence>
<dbReference type="OrthoDB" id="3824848at2"/>
<proteinExistence type="predicted"/>
<evidence type="ECO:0000313" key="2">
    <source>
        <dbReference type="Proteomes" id="UP000295573"/>
    </source>
</evidence>
<dbReference type="RefSeq" id="WP_132153932.1">
    <property type="nucleotide sequence ID" value="NZ_SLWR01000011.1"/>
</dbReference>
<comment type="caution">
    <text evidence="1">The sequence shown here is derived from an EMBL/GenBank/DDBJ whole genome shotgun (WGS) entry which is preliminary data.</text>
</comment>
<dbReference type="AlphaFoldDB" id="A0A4R2IJ05"/>
<sequence length="216" mass="22500">MDRTTPGAAVVVIALLLGVTGCGSDAGATVDTASAPKATKPLKDPAPKSSLDGLVVLPSGYVADSRDTGGAFTVSTFLDRWSAVPALDRALLLNAGFTEGYRATRLSPDKKKRFTVQLFKAATPAKAKTLQQGFWGQDTHVRSLNIPNALTDARVEYDGGTGQSEAVAESSFVVGALVATLTIRQTGALGTNPQPDTALLTTLTTHQRARLTTKSS</sequence>